<feature type="binding site" evidence="4">
    <location>
        <position position="76"/>
    </location>
    <ligand>
        <name>Zn(2+)</name>
        <dbReference type="ChEBI" id="CHEBI:29105"/>
    </ligand>
</feature>
<gene>
    <name evidence="4 5" type="primary">hypA</name>
    <name evidence="5" type="ORF">EM932_12355</name>
</gene>
<evidence type="ECO:0000313" key="6">
    <source>
        <dbReference type="Proteomes" id="UP000307602"/>
    </source>
</evidence>
<name>A0A4S1DXB4_9FLAO</name>
<evidence type="ECO:0000256" key="1">
    <source>
        <dbReference type="ARBA" id="ARBA00022596"/>
    </source>
</evidence>
<keyword evidence="1 4" id="KW-0533">Nickel</keyword>
<keyword evidence="6" id="KW-1185">Reference proteome</keyword>
<proteinExistence type="inferred from homology"/>
<sequence>MHELSIALGIVKIAENETAKAKAGKVERIELEIGTLAGVELDSLEFVWSSAVEGTVLEYASKKIHVIKGEAKCSDCDTIFNLENVYDTCPNCNSFSKRILKGKELKVKSLEIS</sequence>
<feature type="binding site" evidence="4">
    <location>
        <position position="92"/>
    </location>
    <ligand>
        <name>Zn(2+)</name>
        <dbReference type="ChEBI" id="CHEBI:29105"/>
    </ligand>
</feature>
<dbReference type="HAMAP" id="MF_00213">
    <property type="entry name" value="HypA_HybF"/>
    <property type="match status" value="1"/>
</dbReference>
<evidence type="ECO:0000256" key="4">
    <source>
        <dbReference type="HAMAP-Rule" id="MF_00213"/>
    </source>
</evidence>
<organism evidence="5 6">
    <name type="scientific">Flavivirga rizhaonensis</name>
    <dbReference type="NCBI Taxonomy" id="2559571"/>
    <lineage>
        <taxon>Bacteria</taxon>
        <taxon>Pseudomonadati</taxon>
        <taxon>Bacteroidota</taxon>
        <taxon>Flavobacteriia</taxon>
        <taxon>Flavobacteriales</taxon>
        <taxon>Flavobacteriaceae</taxon>
        <taxon>Flavivirga</taxon>
    </lineage>
</organism>
<dbReference type="NCBIfam" id="TIGR00100">
    <property type="entry name" value="hypA"/>
    <property type="match status" value="1"/>
</dbReference>
<dbReference type="OrthoDB" id="9800361at2"/>
<dbReference type="Proteomes" id="UP000307602">
    <property type="component" value="Unassembled WGS sequence"/>
</dbReference>
<feature type="binding site" evidence="4">
    <location>
        <position position="2"/>
    </location>
    <ligand>
        <name>Ni(2+)</name>
        <dbReference type="ChEBI" id="CHEBI:49786"/>
    </ligand>
</feature>
<evidence type="ECO:0000256" key="2">
    <source>
        <dbReference type="ARBA" id="ARBA00022723"/>
    </source>
</evidence>
<evidence type="ECO:0000313" key="5">
    <source>
        <dbReference type="EMBL" id="TGV02152.1"/>
    </source>
</evidence>
<dbReference type="GO" id="GO:0016151">
    <property type="term" value="F:nickel cation binding"/>
    <property type="evidence" value="ECO:0007669"/>
    <property type="project" value="UniProtKB-UniRule"/>
</dbReference>
<dbReference type="PIRSF" id="PIRSF004761">
    <property type="entry name" value="Hydrgn_mat_HypA"/>
    <property type="match status" value="1"/>
</dbReference>
<keyword evidence="2 4" id="KW-0479">Metal-binding</keyword>
<reference evidence="5 6" key="1">
    <citation type="submission" date="2019-04" db="EMBL/GenBank/DDBJ databases">
        <authorList>
            <person name="Liu A."/>
        </authorList>
    </citation>
    <scope>NUCLEOTIDE SEQUENCE [LARGE SCALE GENOMIC DNA]</scope>
    <source>
        <strain evidence="5 6">RZ03</strain>
    </source>
</reference>
<dbReference type="InterPro" id="IPR000688">
    <property type="entry name" value="HypA/HybF"/>
</dbReference>
<dbReference type="Gene3D" id="3.30.2320.80">
    <property type="match status" value="1"/>
</dbReference>
<evidence type="ECO:0000256" key="3">
    <source>
        <dbReference type="ARBA" id="ARBA00022833"/>
    </source>
</evidence>
<dbReference type="AlphaFoldDB" id="A0A4S1DXB4"/>
<dbReference type="RefSeq" id="WP_135877504.1">
    <property type="nucleotide sequence ID" value="NZ_SRSO01000016.1"/>
</dbReference>
<keyword evidence="3 4" id="KW-0862">Zinc</keyword>
<comment type="similarity">
    <text evidence="4">Belongs to the HypA/HybF family.</text>
</comment>
<feature type="binding site" evidence="4">
    <location>
        <position position="89"/>
    </location>
    <ligand>
        <name>Zn(2+)</name>
        <dbReference type="ChEBI" id="CHEBI:29105"/>
    </ligand>
</feature>
<comment type="caution">
    <text evidence="5">The sequence shown here is derived from an EMBL/GenBank/DDBJ whole genome shotgun (WGS) entry which is preliminary data.</text>
</comment>
<dbReference type="EMBL" id="SRSO01000016">
    <property type="protein sequence ID" value="TGV02152.1"/>
    <property type="molecule type" value="Genomic_DNA"/>
</dbReference>
<dbReference type="PANTHER" id="PTHR34535:SF3">
    <property type="entry name" value="HYDROGENASE MATURATION FACTOR HYPA"/>
    <property type="match status" value="1"/>
</dbReference>
<dbReference type="GO" id="GO:0051604">
    <property type="term" value="P:protein maturation"/>
    <property type="evidence" value="ECO:0007669"/>
    <property type="project" value="InterPro"/>
</dbReference>
<dbReference type="PANTHER" id="PTHR34535">
    <property type="entry name" value="HYDROGENASE MATURATION FACTOR HYPA"/>
    <property type="match status" value="1"/>
</dbReference>
<accession>A0A4S1DXB4</accession>
<feature type="binding site" evidence="4">
    <location>
        <position position="73"/>
    </location>
    <ligand>
        <name>Zn(2+)</name>
        <dbReference type="ChEBI" id="CHEBI:29105"/>
    </ligand>
</feature>
<dbReference type="Pfam" id="PF01155">
    <property type="entry name" value="HypA"/>
    <property type="match status" value="1"/>
</dbReference>
<comment type="function">
    <text evidence="4">Involved in the maturation of [NiFe] hydrogenases. Required for nickel insertion into the metal center of the hydrogenase.</text>
</comment>
<dbReference type="GO" id="GO:0008270">
    <property type="term" value="F:zinc ion binding"/>
    <property type="evidence" value="ECO:0007669"/>
    <property type="project" value="UniProtKB-UniRule"/>
</dbReference>
<protein>
    <recommendedName>
        <fullName evidence="4">Hydrogenase maturation factor HypA</fullName>
    </recommendedName>
</protein>